<dbReference type="EMBL" id="JPGG01000015">
    <property type="protein sequence ID" value="KGC18133.1"/>
    <property type="molecule type" value="Genomic_DNA"/>
</dbReference>
<dbReference type="PROSITE" id="PS00398">
    <property type="entry name" value="RECOMBINASES_2"/>
    <property type="match status" value="1"/>
</dbReference>
<dbReference type="CDD" id="cd00569">
    <property type="entry name" value="HTH_Hin_like"/>
    <property type="match status" value="1"/>
</dbReference>
<dbReference type="PROSITE" id="PS51736">
    <property type="entry name" value="RECOMBINASES_3"/>
    <property type="match status" value="1"/>
</dbReference>
<dbReference type="PANTHER" id="PTHR30461:SF26">
    <property type="entry name" value="RESOLVASE HOMOLOG YNEB"/>
    <property type="match status" value="1"/>
</dbReference>
<comment type="caution">
    <text evidence="8">The sequence shown here is derived from an EMBL/GenBank/DDBJ whole genome shotgun (WGS) entry which is preliminary data.</text>
</comment>
<comment type="similarity">
    <text evidence="1">Belongs to the site-specific recombinase resolvase family.</text>
</comment>
<dbReference type="RefSeq" id="WP_036049072.1">
    <property type="nucleotide sequence ID" value="NZ_CADETG010000029.1"/>
</dbReference>
<organism evidence="8 9">
    <name type="scientific">Burkholderia gladioli</name>
    <name type="common">Pseudomonas marginata</name>
    <name type="synonym">Phytomonas marginata</name>
    <dbReference type="NCBI Taxonomy" id="28095"/>
    <lineage>
        <taxon>Bacteria</taxon>
        <taxon>Pseudomonadati</taxon>
        <taxon>Pseudomonadota</taxon>
        <taxon>Betaproteobacteria</taxon>
        <taxon>Burkholderiales</taxon>
        <taxon>Burkholderiaceae</taxon>
        <taxon>Burkholderia</taxon>
    </lineage>
</organism>
<dbReference type="InterPro" id="IPR006120">
    <property type="entry name" value="Resolvase_HTH_dom"/>
</dbReference>
<evidence type="ECO:0000313" key="9">
    <source>
        <dbReference type="Proteomes" id="UP000029590"/>
    </source>
</evidence>
<evidence type="ECO:0000256" key="1">
    <source>
        <dbReference type="ARBA" id="ARBA00009913"/>
    </source>
</evidence>
<keyword evidence="3" id="KW-0238">DNA-binding</keyword>
<gene>
    <name evidence="8" type="ORF">DM48_4570</name>
</gene>
<dbReference type="GO" id="GO:0003677">
    <property type="term" value="F:DNA binding"/>
    <property type="evidence" value="ECO:0007669"/>
    <property type="project" value="UniProtKB-KW"/>
</dbReference>
<dbReference type="CDD" id="cd03768">
    <property type="entry name" value="SR_ResInv"/>
    <property type="match status" value="1"/>
</dbReference>
<dbReference type="GO" id="GO:0015074">
    <property type="term" value="P:DNA integration"/>
    <property type="evidence" value="ECO:0007669"/>
    <property type="project" value="UniProtKB-KW"/>
</dbReference>
<evidence type="ECO:0000256" key="5">
    <source>
        <dbReference type="PIRSR" id="PIRSR606118-50"/>
    </source>
</evidence>
<evidence type="ECO:0000313" key="8">
    <source>
        <dbReference type="EMBL" id="KGC18133.1"/>
    </source>
</evidence>
<dbReference type="Pfam" id="PF00239">
    <property type="entry name" value="Resolvase"/>
    <property type="match status" value="1"/>
</dbReference>
<dbReference type="PANTHER" id="PTHR30461">
    <property type="entry name" value="DNA-INVERTASE FROM LAMBDOID PROPHAGE"/>
    <property type="match status" value="1"/>
</dbReference>
<evidence type="ECO:0000256" key="3">
    <source>
        <dbReference type="ARBA" id="ARBA00023125"/>
    </source>
</evidence>
<name>A0AAW3FA21_BURGA</name>
<dbReference type="KEGG" id="bgo:BM43_1075"/>
<dbReference type="InterPro" id="IPR050639">
    <property type="entry name" value="SSR_resolvase"/>
</dbReference>
<dbReference type="SUPFAM" id="SSF53041">
    <property type="entry name" value="Resolvase-like"/>
    <property type="match status" value="1"/>
</dbReference>
<dbReference type="Gene3D" id="3.40.50.1390">
    <property type="entry name" value="Resolvase, N-terminal catalytic domain"/>
    <property type="match status" value="1"/>
</dbReference>
<feature type="domain" description="Resolvase/invertase-type recombinase catalytic" evidence="7">
    <location>
        <begin position="4"/>
        <end position="138"/>
    </location>
</feature>
<dbReference type="Gene3D" id="1.10.10.60">
    <property type="entry name" value="Homeodomain-like"/>
    <property type="match status" value="1"/>
</dbReference>
<dbReference type="InterPro" id="IPR006119">
    <property type="entry name" value="Resolv_N"/>
</dbReference>
<sequence length="186" mass="21170">MNGKRVGYIRVSSLDQNTERQLDGVTLDRTFTDKASGKDTNRPQLEEALRFLREGDTFIVHSMDRLARNTEDLLRMVRELTAKHVSVEFVKERLTFSGQSDDPMATLMMTMLGGFAQFERALIRERQREGIAIAKEKGVYKGRKKALSPEQVSELRQRASDGEPKATIARDLGISRETLYQYLKAA</sequence>
<dbReference type="Pfam" id="PF02796">
    <property type="entry name" value="HTH_7"/>
    <property type="match status" value="1"/>
</dbReference>
<reference evidence="8 9" key="1">
    <citation type="submission" date="2014-04" db="EMBL/GenBank/DDBJ databases">
        <authorList>
            <person name="Bishop-Lilly K.A."/>
            <person name="Broomall S.M."/>
            <person name="Chain P.S."/>
            <person name="Chertkov O."/>
            <person name="Coyne S.R."/>
            <person name="Daligault H.E."/>
            <person name="Davenport K.W."/>
            <person name="Erkkila T."/>
            <person name="Frey K.G."/>
            <person name="Gibbons H.S."/>
            <person name="Gu W."/>
            <person name="Jaissle J."/>
            <person name="Johnson S.L."/>
            <person name="Koroleva G.I."/>
            <person name="Ladner J.T."/>
            <person name="Lo C.-C."/>
            <person name="Minogue T.D."/>
            <person name="Munk C."/>
            <person name="Palacios G.F."/>
            <person name="Redden C.L."/>
            <person name="Rosenzweig C.N."/>
            <person name="Scholz M.B."/>
            <person name="Teshima H."/>
            <person name="Xu Y."/>
        </authorList>
    </citation>
    <scope>NUCLEOTIDE SEQUENCE [LARGE SCALE GENOMIC DNA]</scope>
    <source>
        <strain evidence="9">gladioli</strain>
    </source>
</reference>
<dbReference type="PROSITE" id="PS00397">
    <property type="entry name" value="RECOMBINASES_1"/>
    <property type="match status" value="1"/>
</dbReference>
<dbReference type="InterPro" id="IPR009057">
    <property type="entry name" value="Homeodomain-like_sf"/>
</dbReference>
<evidence type="ECO:0000259" key="7">
    <source>
        <dbReference type="PROSITE" id="PS51736"/>
    </source>
</evidence>
<proteinExistence type="inferred from homology"/>
<dbReference type="AlphaFoldDB" id="A0AAW3FA21"/>
<dbReference type="GO" id="GO:0000150">
    <property type="term" value="F:DNA strand exchange activity"/>
    <property type="evidence" value="ECO:0007669"/>
    <property type="project" value="InterPro"/>
</dbReference>
<protein>
    <recommendedName>
        <fullName evidence="7">Resolvase/invertase-type recombinase catalytic domain-containing protein</fullName>
    </recommendedName>
</protein>
<dbReference type="InterPro" id="IPR006118">
    <property type="entry name" value="Recombinase_CS"/>
</dbReference>
<keyword evidence="2" id="KW-0229">DNA integration</keyword>
<dbReference type="SMART" id="SM00857">
    <property type="entry name" value="Resolvase"/>
    <property type="match status" value="1"/>
</dbReference>
<evidence type="ECO:0000256" key="4">
    <source>
        <dbReference type="ARBA" id="ARBA00023172"/>
    </source>
</evidence>
<evidence type="ECO:0000256" key="6">
    <source>
        <dbReference type="PROSITE-ProRule" id="PRU10137"/>
    </source>
</evidence>
<accession>A0AAW3FA21</accession>
<keyword evidence="4" id="KW-0233">DNA recombination</keyword>
<feature type="active site" description="O-(5'-phospho-DNA)-serine intermediate" evidence="5 6">
    <location>
        <position position="12"/>
    </location>
</feature>
<dbReference type="InterPro" id="IPR036162">
    <property type="entry name" value="Resolvase-like_N_sf"/>
</dbReference>
<dbReference type="SUPFAM" id="SSF46689">
    <property type="entry name" value="Homeodomain-like"/>
    <property type="match status" value="1"/>
</dbReference>
<evidence type="ECO:0000256" key="2">
    <source>
        <dbReference type="ARBA" id="ARBA00022908"/>
    </source>
</evidence>
<dbReference type="Proteomes" id="UP000029590">
    <property type="component" value="Unassembled WGS sequence"/>
</dbReference>